<keyword evidence="3" id="KW-1185">Reference proteome</keyword>
<feature type="chain" id="PRO_5025052119" description="Secreted protein" evidence="1">
    <location>
        <begin position="31"/>
        <end position="127"/>
    </location>
</feature>
<protein>
    <recommendedName>
        <fullName evidence="4">Secreted protein</fullName>
    </recommendedName>
</protein>
<evidence type="ECO:0000313" key="3">
    <source>
        <dbReference type="Proteomes" id="UP000430146"/>
    </source>
</evidence>
<sequence>MKSMATAVIVAGLLAAPLGGLGIGAGTASATPTTCDGADCVPYVDHSAQLGAQCNQTTRYNFGMDASGNTLACNSKSQWVSFTPLVGVRTLRSPCAEPSAVAQSPDGVPLKCDGVAWNADYWVMFYG</sequence>
<dbReference type="OrthoDB" id="4732688at2"/>
<organism evidence="2 3">
    <name type="scientific">Mycolicibacterium vanbaalenii</name>
    <name type="common">Mycobacterium vanbaalenii</name>
    <dbReference type="NCBI Taxonomy" id="110539"/>
    <lineage>
        <taxon>Bacteria</taxon>
        <taxon>Bacillati</taxon>
        <taxon>Actinomycetota</taxon>
        <taxon>Actinomycetes</taxon>
        <taxon>Mycobacteriales</taxon>
        <taxon>Mycobacteriaceae</taxon>
        <taxon>Mycolicibacterium</taxon>
    </lineage>
</organism>
<evidence type="ECO:0000313" key="2">
    <source>
        <dbReference type="EMBL" id="CAA0101622.1"/>
    </source>
</evidence>
<proteinExistence type="predicted"/>
<dbReference type="AlphaFoldDB" id="A0A5S9PCT6"/>
<accession>A0A5S9PCT6</accession>
<gene>
    <name evidence="2" type="ORF">AELLOGFF_03335</name>
</gene>
<name>A0A5S9PCT6_MYCVN</name>
<keyword evidence="1" id="KW-0732">Signal</keyword>
<feature type="signal peptide" evidence="1">
    <location>
        <begin position="1"/>
        <end position="30"/>
    </location>
</feature>
<dbReference type="Proteomes" id="UP000430146">
    <property type="component" value="Unassembled WGS sequence"/>
</dbReference>
<evidence type="ECO:0008006" key="4">
    <source>
        <dbReference type="Google" id="ProtNLM"/>
    </source>
</evidence>
<dbReference type="EMBL" id="CACSIP010000008">
    <property type="protein sequence ID" value="CAA0101622.1"/>
    <property type="molecule type" value="Genomic_DNA"/>
</dbReference>
<dbReference type="RefSeq" id="WP_159229607.1">
    <property type="nucleotide sequence ID" value="NZ_CACSIP010000008.1"/>
</dbReference>
<evidence type="ECO:0000256" key="1">
    <source>
        <dbReference type="SAM" id="SignalP"/>
    </source>
</evidence>
<reference evidence="2 3" key="1">
    <citation type="submission" date="2019-11" db="EMBL/GenBank/DDBJ databases">
        <authorList>
            <person name="Holert J."/>
        </authorList>
    </citation>
    <scope>NUCLEOTIDE SEQUENCE [LARGE SCALE GENOMIC DNA]</scope>
    <source>
        <strain evidence="2">BC8_1</strain>
    </source>
</reference>